<dbReference type="Proteomes" id="UP000620550">
    <property type="component" value="Unassembled WGS sequence"/>
</dbReference>
<comment type="similarity">
    <text evidence="2">Belongs to the glycosyl hydrolase 20 family.</text>
</comment>
<dbReference type="PANTHER" id="PTHR22600">
    <property type="entry name" value="BETA-HEXOSAMINIDASE"/>
    <property type="match status" value="1"/>
</dbReference>
<evidence type="ECO:0000313" key="8">
    <source>
        <dbReference type="EMBL" id="GHE29648.1"/>
    </source>
</evidence>
<evidence type="ECO:0000256" key="5">
    <source>
        <dbReference type="ARBA" id="ARBA00023295"/>
    </source>
</evidence>
<evidence type="ECO:0000259" key="7">
    <source>
        <dbReference type="Pfam" id="PF02838"/>
    </source>
</evidence>
<dbReference type="PRINTS" id="PR00738">
    <property type="entry name" value="GLHYDRLASE20"/>
</dbReference>
<dbReference type="EC" id="3.2.1.52" evidence="3"/>
<evidence type="ECO:0000256" key="1">
    <source>
        <dbReference type="ARBA" id="ARBA00001231"/>
    </source>
</evidence>
<feature type="domain" description="Beta-hexosaminidase bacterial type N-terminal" evidence="7">
    <location>
        <begin position="2"/>
        <end position="122"/>
    </location>
</feature>
<comment type="caution">
    <text evidence="8">The sequence shown here is derived from an EMBL/GenBank/DDBJ whole genome shotgun (WGS) entry which is preliminary data.</text>
</comment>
<dbReference type="CDD" id="cd06563">
    <property type="entry name" value="GH20_chitobiase-like"/>
    <property type="match status" value="1"/>
</dbReference>
<dbReference type="InterPro" id="IPR015883">
    <property type="entry name" value="Glyco_hydro_20_cat"/>
</dbReference>
<evidence type="ECO:0000313" key="9">
    <source>
        <dbReference type="Proteomes" id="UP000620550"/>
    </source>
</evidence>
<dbReference type="SUPFAM" id="SSF51445">
    <property type="entry name" value="(Trans)glycosidases"/>
    <property type="match status" value="1"/>
</dbReference>
<comment type="catalytic activity">
    <reaction evidence="1">
        <text>Hydrolysis of terminal non-reducing N-acetyl-D-hexosamine residues in N-acetyl-beta-D-hexosaminides.</text>
        <dbReference type="EC" id="3.2.1.52"/>
    </reaction>
</comment>
<feature type="domain" description="Glycoside hydrolase family 20 catalytic" evidence="6">
    <location>
        <begin position="126"/>
        <end position="477"/>
    </location>
</feature>
<dbReference type="InterPro" id="IPR029018">
    <property type="entry name" value="Hex-like_dom2"/>
</dbReference>
<dbReference type="SUPFAM" id="SSF55545">
    <property type="entry name" value="beta-N-acetylhexosaminidase-like domain"/>
    <property type="match status" value="1"/>
</dbReference>
<evidence type="ECO:0000256" key="2">
    <source>
        <dbReference type="ARBA" id="ARBA00006285"/>
    </source>
</evidence>
<dbReference type="InterPro" id="IPR015882">
    <property type="entry name" value="HEX_bac_N"/>
</dbReference>
<organism evidence="8 9">
    <name type="scientific">Sphingobacterium griseoflavum</name>
    <dbReference type="NCBI Taxonomy" id="1474952"/>
    <lineage>
        <taxon>Bacteria</taxon>
        <taxon>Pseudomonadati</taxon>
        <taxon>Bacteroidota</taxon>
        <taxon>Sphingobacteriia</taxon>
        <taxon>Sphingobacteriales</taxon>
        <taxon>Sphingobacteriaceae</taxon>
        <taxon>Sphingobacterium</taxon>
    </lineage>
</organism>
<keyword evidence="9" id="KW-1185">Reference proteome</keyword>
<gene>
    <name evidence="8" type="ORF">GCM10017764_10760</name>
</gene>
<keyword evidence="5" id="KW-0326">Glycosidase</keyword>
<dbReference type="InterPro" id="IPR017853">
    <property type="entry name" value="GH"/>
</dbReference>
<dbReference type="InterPro" id="IPR025705">
    <property type="entry name" value="Beta_hexosaminidase_sua/sub"/>
</dbReference>
<sequence>MEVKNGDYRIGKETTIVLKGANERDVSLFAELVRNATGYALPIKKKSKQSKIRFEIDEELDVDNEEGYTLDITATEVVVKAKTGRGIFYGSQTLRQLCVPAVEAGEQSLAEGIVLPQLAIRDFPRFSWRGYMQDVSRTFYDVEFLKKYMDVLALYKMNTLHLHLTDDQGWRLEIKKYPELTSPKTTVFAAIHQQPATRSGYYTQAQIKELIAYGAERHITIVPEIDVPGHCWPIILTHPELGTNKVAAPDYVFPFRASWGYWGFQFTPNPLDPTNEKVYDFLDNIFAEVAQLFPSKYIHFGGDEVVHRLWEEEPHVQAFMREKGMAKVEELQSYFVTRVSNMIHKRGKQPIGWNDILADASQLPKSTAIMSWLGAEAVKQAAKNGFHAVATPAYPLYFDITQRDRHDGTMADLNYGGANTIENVYAYDPHADLTQEEKKFVLGIQANMWPAVPQEVKDVNVQNFPRLLAVAEIGWTSVENKNVADFLRRLDAHYARLDELKIDYYQPGGYIVGQWDPSQVDPQYRTATWDVTDRVYANGAAQAGFFYTKGKSYLKVKNVKLLENGQVIAEDTHEALADKFRGIPFKKDMFFYSLAVNHFNAGATYTLQADIAGDSSNESWGNVTFNLSPYKPFRFTEKPRN</sequence>
<dbReference type="PANTHER" id="PTHR22600:SF57">
    <property type="entry name" value="BETA-N-ACETYLHEXOSAMINIDASE"/>
    <property type="match status" value="1"/>
</dbReference>
<reference evidence="9" key="1">
    <citation type="journal article" date="2019" name="Int. J. Syst. Evol. Microbiol.">
        <title>The Global Catalogue of Microorganisms (GCM) 10K type strain sequencing project: providing services to taxonomists for standard genome sequencing and annotation.</title>
        <authorList>
            <consortium name="The Broad Institute Genomics Platform"/>
            <consortium name="The Broad Institute Genome Sequencing Center for Infectious Disease"/>
            <person name="Wu L."/>
            <person name="Ma J."/>
        </authorList>
    </citation>
    <scope>NUCLEOTIDE SEQUENCE [LARGE SCALE GENOMIC DNA]</scope>
    <source>
        <strain evidence="9">CGMCC 1.12966</strain>
    </source>
</reference>
<evidence type="ECO:0000256" key="4">
    <source>
        <dbReference type="ARBA" id="ARBA00022801"/>
    </source>
</evidence>
<keyword evidence="4" id="KW-0378">Hydrolase</keyword>
<dbReference type="Gene3D" id="3.20.20.80">
    <property type="entry name" value="Glycosidases"/>
    <property type="match status" value="1"/>
</dbReference>
<dbReference type="Gene3D" id="3.30.379.10">
    <property type="entry name" value="Chitobiase/beta-hexosaminidase domain 2-like"/>
    <property type="match status" value="1"/>
</dbReference>
<dbReference type="EMBL" id="BNAF01000003">
    <property type="protein sequence ID" value="GHE29648.1"/>
    <property type="molecule type" value="Genomic_DNA"/>
</dbReference>
<proteinExistence type="inferred from homology"/>
<dbReference type="Pfam" id="PF00728">
    <property type="entry name" value="Glyco_hydro_20"/>
    <property type="match status" value="1"/>
</dbReference>
<dbReference type="Pfam" id="PF02838">
    <property type="entry name" value="Glyco_hydro_20b"/>
    <property type="match status" value="1"/>
</dbReference>
<evidence type="ECO:0000259" key="6">
    <source>
        <dbReference type="Pfam" id="PF00728"/>
    </source>
</evidence>
<name>A0ABQ3HS93_9SPHI</name>
<protein>
    <recommendedName>
        <fullName evidence="3">beta-N-acetylhexosaminidase</fullName>
        <ecNumber evidence="3">3.2.1.52</ecNumber>
    </recommendedName>
</protein>
<evidence type="ECO:0000256" key="3">
    <source>
        <dbReference type="ARBA" id="ARBA00012663"/>
    </source>
</evidence>
<accession>A0ABQ3HS93</accession>